<evidence type="ECO:0000256" key="11">
    <source>
        <dbReference type="RuleBase" id="RU003357"/>
    </source>
</evidence>
<comment type="subcellular location">
    <subcellularLocation>
        <location evidence="1 10">Cell outer membrane</location>
        <topology evidence="1 10">Multi-pass membrane protein</topology>
    </subcellularLocation>
</comment>
<keyword evidence="4 10" id="KW-0812">Transmembrane</keyword>
<evidence type="ECO:0000256" key="6">
    <source>
        <dbReference type="ARBA" id="ARBA00023077"/>
    </source>
</evidence>
<protein>
    <submittedName>
        <fullName evidence="15">Outer membrane cobalamin receptor</fullName>
    </submittedName>
</protein>
<evidence type="ECO:0000256" key="10">
    <source>
        <dbReference type="PROSITE-ProRule" id="PRU01360"/>
    </source>
</evidence>
<organism evidence="15 16">
    <name type="scientific">Dysgonomonas hofstadii</name>
    <dbReference type="NCBI Taxonomy" id="637886"/>
    <lineage>
        <taxon>Bacteria</taxon>
        <taxon>Pseudomonadati</taxon>
        <taxon>Bacteroidota</taxon>
        <taxon>Bacteroidia</taxon>
        <taxon>Bacteroidales</taxon>
        <taxon>Dysgonomonadaceae</taxon>
        <taxon>Dysgonomonas</taxon>
    </lineage>
</organism>
<feature type="chain" id="PRO_5032277664" evidence="12">
    <location>
        <begin position="22"/>
        <end position="629"/>
    </location>
</feature>
<evidence type="ECO:0000256" key="9">
    <source>
        <dbReference type="ARBA" id="ARBA00023237"/>
    </source>
</evidence>
<proteinExistence type="inferred from homology"/>
<dbReference type="InterPro" id="IPR000531">
    <property type="entry name" value="Beta-barrel_TonB"/>
</dbReference>
<evidence type="ECO:0000313" key="16">
    <source>
        <dbReference type="Proteomes" id="UP000555103"/>
    </source>
</evidence>
<dbReference type="InterPro" id="IPR036942">
    <property type="entry name" value="Beta-barrel_TonB_sf"/>
</dbReference>
<gene>
    <name evidence="15" type="ORF">GGR21_000142</name>
</gene>
<keyword evidence="5 12" id="KW-0732">Signal</keyword>
<keyword evidence="9 10" id="KW-0998">Cell outer membrane</keyword>
<dbReference type="Gene3D" id="2.170.130.10">
    <property type="entry name" value="TonB-dependent receptor, plug domain"/>
    <property type="match status" value="1"/>
</dbReference>
<dbReference type="InterPro" id="IPR012910">
    <property type="entry name" value="Plug_dom"/>
</dbReference>
<keyword evidence="3 10" id="KW-1134">Transmembrane beta strand</keyword>
<dbReference type="EMBL" id="JACIEP010000001">
    <property type="protein sequence ID" value="MBB4034257.1"/>
    <property type="molecule type" value="Genomic_DNA"/>
</dbReference>
<keyword evidence="16" id="KW-1185">Reference proteome</keyword>
<dbReference type="InterPro" id="IPR037066">
    <property type="entry name" value="Plug_dom_sf"/>
</dbReference>
<dbReference type="Proteomes" id="UP000555103">
    <property type="component" value="Unassembled WGS sequence"/>
</dbReference>
<dbReference type="Gene3D" id="2.40.170.20">
    <property type="entry name" value="TonB-dependent receptor, beta-barrel domain"/>
    <property type="match status" value="1"/>
</dbReference>
<dbReference type="PANTHER" id="PTHR30069">
    <property type="entry name" value="TONB-DEPENDENT OUTER MEMBRANE RECEPTOR"/>
    <property type="match status" value="1"/>
</dbReference>
<feature type="domain" description="TonB-dependent receptor plug" evidence="14">
    <location>
        <begin position="50"/>
        <end position="166"/>
    </location>
</feature>
<evidence type="ECO:0000256" key="8">
    <source>
        <dbReference type="ARBA" id="ARBA00023170"/>
    </source>
</evidence>
<evidence type="ECO:0000256" key="1">
    <source>
        <dbReference type="ARBA" id="ARBA00004571"/>
    </source>
</evidence>
<name>A0A840CE50_9BACT</name>
<comment type="similarity">
    <text evidence="10 11">Belongs to the TonB-dependent receptor family.</text>
</comment>
<dbReference type="AlphaFoldDB" id="A0A840CE50"/>
<evidence type="ECO:0000256" key="4">
    <source>
        <dbReference type="ARBA" id="ARBA00022692"/>
    </source>
</evidence>
<evidence type="ECO:0000256" key="5">
    <source>
        <dbReference type="ARBA" id="ARBA00022729"/>
    </source>
</evidence>
<reference evidence="15 16" key="1">
    <citation type="submission" date="2020-08" db="EMBL/GenBank/DDBJ databases">
        <title>Genomic Encyclopedia of Type Strains, Phase IV (KMG-IV): sequencing the most valuable type-strain genomes for metagenomic binning, comparative biology and taxonomic classification.</title>
        <authorList>
            <person name="Goeker M."/>
        </authorList>
    </citation>
    <scope>NUCLEOTIDE SEQUENCE [LARGE SCALE GENOMIC DNA]</scope>
    <source>
        <strain evidence="15 16">DSM 104969</strain>
    </source>
</reference>
<evidence type="ECO:0000256" key="3">
    <source>
        <dbReference type="ARBA" id="ARBA00022452"/>
    </source>
</evidence>
<dbReference type="PROSITE" id="PS52016">
    <property type="entry name" value="TONB_DEPENDENT_REC_3"/>
    <property type="match status" value="1"/>
</dbReference>
<dbReference type="InterPro" id="IPR039426">
    <property type="entry name" value="TonB-dep_rcpt-like"/>
</dbReference>
<dbReference type="GO" id="GO:0015344">
    <property type="term" value="F:siderophore uptake transmembrane transporter activity"/>
    <property type="evidence" value="ECO:0007669"/>
    <property type="project" value="TreeGrafter"/>
</dbReference>
<evidence type="ECO:0000259" key="14">
    <source>
        <dbReference type="Pfam" id="PF07715"/>
    </source>
</evidence>
<dbReference type="GO" id="GO:0044718">
    <property type="term" value="P:siderophore transmembrane transport"/>
    <property type="evidence" value="ECO:0007669"/>
    <property type="project" value="TreeGrafter"/>
</dbReference>
<keyword evidence="8 15" id="KW-0675">Receptor</keyword>
<dbReference type="RefSeq" id="WP_183305217.1">
    <property type="nucleotide sequence ID" value="NZ_JACIEP010000001.1"/>
</dbReference>
<comment type="caution">
    <text evidence="15">The sequence shown here is derived from an EMBL/GenBank/DDBJ whole genome shotgun (WGS) entry which is preliminary data.</text>
</comment>
<dbReference type="GO" id="GO:0009279">
    <property type="term" value="C:cell outer membrane"/>
    <property type="evidence" value="ECO:0007669"/>
    <property type="project" value="UniProtKB-SubCell"/>
</dbReference>
<dbReference type="SUPFAM" id="SSF56935">
    <property type="entry name" value="Porins"/>
    <property type="match status" value="1"/>
</dbReference>
<keyword evidence="2 10" id="KW-0813">Transport</keyword>
<sequence length="629" mass="70347">MKLIKTLTSITLILLPALLSAQNTADTASINRNLTLGEVVVTGTRNQTDIRHLPMTISVVNNSQIRNSYQPSLLPVIAEQVPGLFITSRGILGYGVSKGGSGGMKIRGVGGGVTTGVLMLIDGHPQYMGLMGHPLADSYQSMLADKVEVLRGPASVLYGSNAMGGVINIVTDEKKADGRQTNIRLGYGSYNTLQTEAMNRYRNGKFNHVITASYNRTDGHREDMGFEQFSGYTKFGYDFSSTWKAFADVNISHFNASNPGSITSPLLDNDSHITRGMTSLSIENEYEKTSGAFKFFYNWGRHKINDGYTPGTSPLDYRFNSKDLMMGINWYQSISLFTGNRITAGLDFQHFGGDAWNKFDNGDRTKLVDKSLNEVAGYVSIRQNINKILTFDAGLRLDHHSHTGTVWVPQGGIALQLPRSSELRAMISKGFRNPTIREMYMFPPQNPDLKPEKTMNYELSYSQRLLNNSLSYGVNVFYINGDNIIESIMVDGRFQNTNIDKIENWGIETNANYRINRVWNLSANYSWLRMVHKVIGAPEHKLFAGVDYTRNRWNISTGIQYINGLYTDVDSEPMTRENFVLWNLRGSYKIHSIASLFIKGENLLAQRYEINAGYPMPKATVTGGINLNF</sequence>
<dbReference type="Pfam" id="PF00593">
    <property type="entry name" value="TonB_dep_Rec_b-barrel"/>
    <property type="match status" value="1"/>
</dbReference>
<evidence type="ECO:0000256" key="7">
    <source>
        <dbReference type="ARBA" id="ARBA00023136"/>
    </source>
</evidence>
<evidence type="ECO:0000259" key="13">
    <source>
        <dbReference type="Pfam" id="PF00593"/>
    </source>
</evidence>
<accession>A0A840CE50</accession>
<dbReference type="CDD" id="cd01347">
    <property type="entry name" value="ligand_gated_channel"/>
    <property type="match status" value="1"/>
</dbReference>
<evidence type="ECO:0000256" key="12">
    <source>
        <dbReference type="SAM" id="SignalP"/>
    </source>
</evidence>
<evidence type="ECO:0000313" key="15">
    <source>
        <dbReference type="EMBL" id="MBB4034257.1"/>
    </source>
</evidence>
<feature type="domain" description="TonB-dependent receptor-like beta-barrel" evidence="13">
    <location>
        <begin position="216"/>
        <end position="603"/>
    </location>
</feature>
<evidence type="ECO:0000256" key="2">
    <source>
        <dbReference type="ARBA" id="ARBA00022448"/>
    </source>
</evidence>
<feature type="signal peptide" evidence="12">
    <location>
        <begin position="1"/>
        <end position="21"/>
    </location>
</feature>
<dbReference type="Pfam" id="PF07715">
    <property type="entry name" value="Plug"/>
    <property type="match status" value="1"/>
</dbReference>
<dbReference type="PANTHER" id="PTHR30069:SF29">
    <property type="entry name" value="HEMOGLOBIN AND HEMOGLOBIN-HAPTOGLOBIN-BINDING PROTEIN 1-RELATED"/>
    <property type="match status" value="1"/>
</dbReference>
<keyword evidence="7 10" id="KW-0472">Membrane</keyword>
<keyword evidence="6 11" id="KW-0798">TonB box</keyword>